<evidence type="ECO:0000313" key="2">
    <source>
        <dbReference type="EMBL" id="KAJ1106701.1"/>
    </source>
</evidence>
<protein>
    <submittedName>
        <fullName evidence="2">Uncharacterized protein</fullName>
    </submittedName>
</protein>
<evidence type="ECO:0000256" key="1">
    <source>
        <dbReference type="SAM" id="MobiDB-lite"/>
    </source>
</evidence>
<sequence>FAGPARSRPLHQGIQMSDRAGYSGLLGIPVRWRPSAAITTQDPDNSGLGSSKNPDSSQGIPSLDWILQVVCEGIWI</sequence>
<keyword evidence="3" id="KW-1185">Reference proteome</keyword>
<dbReference type="Proteomes" id="UP001066276">
    <property type="component" value="Chromosome 9"/>
</dbReference>
<accession>A0AAV7MSI8</accession>
<feature type="region of interest" description="Disordered" evidence="1">
    <location>
        <begin position="36"/>
        <end position="60"/>
    </location>
</feature>
<reference evidence="2" key="1">
    <citation type="journal article" date="2022" name="bioRxiv">
        <title>Sequencing and chromosome-scale assembly of the giantPleurodeles waltlgenome.</title>
        <authorList>
            <person name="Brown T."/>
            <person name="Elewa A."/>
            <person name="Iarovenko S."/>
            <person name="Subramanian E."/>
            <person name="Araus A.J."/>
            <person name="Petzold A."/>
            <person name="Susuki M."/>
            <person name="Suzuki K.-i.T."/>
            <person name="Hayashi T."/>
            <person name="Toyoda A."/>
            <person name="Oliveira C."/>
            <person name="Osipova E."/>
            <person name="Leigh N.D."/>
            <person name="Simon A."/>
            <person name="Yun M.H."/>
        </authorList>
    </citation>
    <scope>NUCLEOTIDE SEQUENCE</scope>
    <source>
        <strain evidence="2">20211129_DDA</strain>
        <tissue evidence="2">Liver</tissue>
    </source>
</reference>
<feature type="non-terminal residue" evidence="2">
    <location>
        <position position="1"/>
    </location>
</feature>
<dbReference type="EMBL" id="JANPWB010000013">
    <property type="protein sequence ID" value="KAJ1106701.1"/>
    <property type="molecule type" value="Genomic_DNA"/>
</dbReference>
<organism evidence="2 3">
    <name type="scientific">Pleurodeles waltl</name>
    <name type="common">Iberian ribbed newt</name>
    <dbReference type="NCBI Taxonomy" id="8319"/>
    <lineage>
        <taxon>Eukaryota</taxon>
        <taxon>Metazoa</taxon>
        <taxon>Chordata</taxon>
        <taxon>Craniata</taxon>
        <taxon>Vertebrata</taxon>
        <taxon>Euteleostomi</taxon>
        <taxon>Amphibia</taxon>
        <taxon>Batrachia</taxon>
        <taxon>Caudata</taxon>
        <taxon>Salamandroidea</taxon>
        <taxon>Salamandridae</taxon>
        <taxon>Pleurodelinae</taxon>
        <taxon>Pleurodeles</taxon>
    </lineage>
</organism>
<feature type="compositionally biased region" description="Polar residues" evidence="1">
    <location>
        <begin position="37"/>
        <end position="60"/>
    </location>
</feature>
<proteinExistence type="predicted"/>
<feature type="non-terminal residue" evidence="2">
    <location>
        <position position="76"/>
    </location>
</feature>
<dbReference type="AlphaFoldDB" id="A0AAV7MSI8"/>
<name>A0AAV7MSI8_PLEWA</name>
<gene>
    <name evidence="2" type="ORF">NDU88_004101</name>
</gene>
<comment type="caution">
    <text evidence="2">The sequence shown here is derived from an EMBL/GenBank/DDBJ whole genome shotgun (WGS) entry which is preliminary data.</text>
</comment>
<evidence type="ECO:0000313" key="3">
    <source>
        <dbReference type="Proteomes" id="UP001066276"/>
    </source>
</evidence>